<dbReference type="Proteomes" id="UP001595443">
    <property type="component" value="Unassembled WGS sequence"/>
</dbReference>
<evidence type="ECO:0000256" key="1">
    <source>
        <dbReference type="SAM" id="MobiDB-lite"/>
    </source>
</evidence>
<feature type="region of interest" description="Disordered" evidence="1">
    <location>
        <begin position="1"/>
        <end position="65"/>
    </location>
</feature>
<evidence type="ECO:0008006" key="4">
    <source>
        <dbReference type="Google" id="ProtNLM"/>
    </source>
</evidence>
<protein>
    <recommendedName>
        <fullName evidence="4">Stress-induced acidophilic repeat motif-containing protein</fullName>
    </recommendedName>
</protein>
<keyword evidence="3" id="KW-1185">Reference proteome</keyword>
<accession>A0ABV7ADB1</accession>
<dbReference type="RefSeq" id="WP_377831571.1">
    <property type="nucleotide sequence ID" value="NZ_JBHRSK010000003.1"/>
</dbReference>
<feature type="compositionally biased region" description="Basic and acidic residues" evidence="1">
    <location>
        <begin position="45"/>
        <end position="65"/>
    </location>
</feature>
<evidence type="ECO:0000313" key="2">
    <source>
        <dbReference type="EMBL" id="MFC2966941.1"/>
    </source>
</evidence>
<feature type="compositionally biased region" description="Basic and acidic residues" evidence="1">
    <location>
        <begin position="1"/>
        <end position="32"/>
    </location>
</feature>
<organism evidence="2 3">
    <name type="scientific">Acidimangrovimonas pyrenivorans</name>
    <dbReference type="NCBI Taxonomy" id="2030798"/>
    <lineage>
        <taxon>Bacteria</taxon>
        <taxon>Pseudomonadati</taxon>
        <taxon>Pseudomonadota</taxon>
        <taxon>Alphaproteobacteria</taxon>
        <taxon>Rhodobacterales</taxon>
        <taxon>Paracoccaceae</taxon>
        <taxon>Acidimangrovimonas</taxon>
    </lineage>
</organism>
<reference evidence="3" key="1">
    <citation type="journal article" date="2019" name="Int. J. Syst. Evol. Microbiol.">
        <title>The Global Catalogue of Microorganisms (GCM) 10K type strain sequencing project: providing services to taxonomists for standard genome sequencing and annotation.</title>
        <authorList>
            <consortium name="The Broad Institute Genomics Platform"/>
            <consortium name="The Broad Institute Genome Sequencing Center for Infectious Disease"/>
            <person name="Wu L."/>
            <person name="Ma J."/>
        </authorList>
    </citation>
    <scope>NUCLEOTIDE SEQUENCE [LARGE SCALE GENOMIC DNA]</scope>
    <source>
        <strain evidence="3">KCTC 62192</strain>
    </source>
</reference>
<name>A0ABV7ADB1_9RHOB</name>
<dbReference type="EMBL" id="JBHRSK010000003">
    <property type="protein sequence ID" value="MFC2966941.1"/>
    <property type="molecule type" value="Genomic_DNA"/>
</dbReference>
<feature type="compositionally biased region" description="Polar residues" evidence="1">
    <location>
        <begin position="35"/>
        <end position="44"/>
    </location>
</feature>
<gene>
    <name evidence="2" type="ORF">ACFOES_02440</name>
</gene>
<sequence>MSRNPIDHQHADNGGRMKHFADVERDSGEEGTHPASKTLQQRAQQRGDKNKRAEEFTRIERGRDV</sequence>
<evidence type="ECO:0000313" key="3">
    <source>
        <dbReference type="Proteomes" id="UP001595443"/>
    </source>
</evidence>
<comment type="caution">
    <text evidence="2">The sequence shown here is derived from an EMBL/GenBank/DDBJ whole genome shotgun (WGS) entry which is preliminary data.</text>
</comment>
<proteinExistence type="predicted"/>